<evidence type="ECO:0000313" key="1">
    <source>
        <dbReference type="EMBL" id="AEH82452.1"/>
    </source>
</evidence>
<dbReference type="HOGENOM" id="CLU_3383821_0_0_5"/>
<keyword evidence="1" id="KW-0614">Plasmid</keyword>
<name>F7XB53_SINMM</name>
<organism evidence="1 2">
    <name type="scientific">Sinorhizobium meliloti (strain SM11)</name>
    <dbReference type="NCBI Taxonomy" id="707241"/>
    <lineage>
        <taxon>Bacteria</taxon>
        <taxon>Pseudomonadati</taxon>
        <taxon>Pseudomonadota</taxon>
        <taxon>Alphaproteobacteria</taxon>
        <taxon>Hyphomicrobiales</taxon>
        <taxon>Rhizobiaceae</taxon>
        <taxon>Sinorhizobium/Ensifer group</taxon>
        <taxon>Sinorhizobium</taxon>
    </lineage>
</organism>
<dbReference type="AlphaFoldDB" id="F7XB53"/>
<proteinExistence type="predicted"/>
<gene>
    <name evidence="1" type="ordered locus">SM11_pC1379</name>
</gene>
<accession>F7XB53</accession>
<protein>
    <submittedName>
        <fullName evidence="1">Uncharacterized protein</fullName>
    </submittedName>
</protein>
<dbReference type="Proteomes" id="UP000009045">
    <property type="component" value="Plasmid pSmeSM11c"/>
</dbReference>
<dbReference type="EMBL" id="CP001831">
    <property type="protein sequence ID" value="AEH82452.1"/>
    <property type="molecule type" value="Genomic_DNA"/>
</dbReference>
<geneLocation type="plasmid" evidence="1 2">
    <name>pSmeSM11c</name>
</geneLocation>
<dbReference type="KEGG" id="smx:SM11_pC1379"/>
<sequence>MLAQEASPPKTKFIDVLGQNGLPRMDFYARFEL</sequence>
<evidence type="ECO:0000313" key="2">
    <source>
        <dbReference type="Proteomes" id="UP000009045"/>
    </source>
</evidence>
<reference evidence="1 2" key="1">
    <citation type="journal article" date="2011" name="J. Biotechnol.">
        <title>The complete genome sequence of the dominant Sinorhizobium meliloti field isolate SM11 extends the S. meliloti pan-genome.</title>
        <authorList>
            <person name="Schneiker-Bekel S."/>
            <person name="Wibberg D."/>
            <person name="Bekel T."/>
            <person name="Blom J."/>
            <person name="Linke B."/>
            <person name="Neuweger H."/>
            <person name="Stiens M."/>
            <person name="Vorholter F.J."/>
            <person name="Weidner S."/>
            <person name="Goesmann A."/>
            <person name="Puhler A."/>
            <person name="Schluter A."/>
        </authorList>
    </citation>
    <scope>NUCLEOTIDE SEQUENCE [LARGE SCALE GENOMIC DNA]</scope>
    <source>
        <strain evidence="1 2">SM11</strain>
        <plasmid evidence="2">pSmeSM11c</plasmid>
    </source>
</reference>